<dbReference type="EMBL" id="JH717866">
    <property type="protein sequence ID" value="EWY79446.1"/>
    <property type="molecule type" value="Genomic_DNA"/>
</dbReference>
<dbReference type="Proteomes" id="UP000030753">
    <property type="component" value="Unassembled WGS sequence"/>
</dbReference>
<reference evidence="1 2" key="1">
    <citation type="submission" date="2011-06" db="EMBL/GenBank/DDBJ databases">
        <title>The Genome Sequence of Fusarium oxysporum FOSC 3-a.</title>
        <authorList>
            <consortium name="The Broad Institute Genome Sequencing Platform"/>
            <person name="Ma L.-J."/>
            <person name="Gale L.R."/>
            <person name="Schwartz D.C."/>
            <person name="Zhou S."/>
            <person name="Corby-Kistler H."/>
            <person name="Young S.K."/>
            <person name="Zeng Q."/>
            <person name="Gargeya S."/>
            <person name="Fitzgerald M."/>
            <person name="Haas B."/>
            <person name="Abouelleil A."/>
            <person name="Alvarado L."/>
            <person name="Arachchi H.M."/>
            <person name="Berlin A."/>
            <person name="Brown A."/>
            <person name="Chapman S.B."/>
            <person name="Chen Z."/>
            <person name="Dunbar C."/>
            <person name="Freedman E."/>
            <person name="Gearin G."/>
            <person name="Gellesch M."/>
            <person name="Goldberg J."/>
            <person name="Griggs A."/>
            <person name="Gujja S."/>
            <person name="Heiman D."/>
            <person name="Howarth C."/>
            <person name="Larson L."/>
            <person name="Lui A."/>
            <person name="MacDonald P.J.P."/>
            <person name="Mehta T."/>
            <person name="Montmayeur A."/>
            <person name="Murphy C."/>
            <person name="Neiman D."/>
            <person name="Pearson M."/>
            <person name="Priest M."/>
            <person name="Roberts A."/>
            <person name="Saif S."/>
            <person name="Shea T."/>
            <person name="Shenoy N."/>
            <person name="Sisk P."/>
            <person name="Stolte C."/>
            <person name="Sykes S."/>
            <person name="Wortman J."/>
            <person name="Nusbaum C."/>
            <person name="Birren B."/>
        </authorList>
    </citation>
    <scope>NUCLEOTIDE SEQUENCE [LARGE SCALE GENOMIC DNA]</scope>
    <source>
        <strain evidence="2">FOSC 3-a</strain>
    </source>
</reference>
<name>W9HH07_FUSOX</name>
<dbReference type="AlphaFoldDB" id="W9HH07"/>
<proteinExistence type="predicted"/>
<evidence type="ECO:0000313" key="1">
    <source>
        <dbReference type="EMBL" id="EWY79446.1"/>
    </source>
</evidence>
<dbReference type="OrthoDB" id="5115543at2759"/>
<organism evidence="1 2">
    <name type="scientific">Fusarium oxysporum NRRL 32931</name>
    <dbReference type="NCBI Taxonomy" id="660029"/>
    <lineage>
        <taxon>Eukaryota</taxon>
        <taxon>Fungi</taxon>
        <taxon>Dikarya</taxon>
        <taxon>Ascomycota</taxon>
        <taxon>Pezizomycotina</taxon>
        <taxon>Sordariomycetes</taxon>
        <taxon>Hypocreomycetidae</taxon>
        <taxon>Hypocreales</taxon>
        <taxon>Nectriaceae</taxon>
        <taxon>Fusarium</taxon>
        <taxon>Fusarium oxysporum species complex</taxon>
    </lineage>
</organism>
<protein>
    <submittedName>
        <fullName evidence="1">Uncharacterized protein</fullName>
    </submittedName>
</protein>
<dbReference type="HOGENOM" id="CLU_1713343_0_0_1"/>
<accession>W9HH07</accession>
<evidence type="ECO:0000313" key="2">
    <source>
        <dbReference type="Proteomes" id="UP000030753"/>
    </source>
</evidence>
<gene>
    <name evidence="1" type="ORF">FOYG_17394</name>
</gene>
<sequence length="174" mass="19203">MSATEESERSCAAVTRSSKCMPQATPKTATSTVPLVPTVDTLHCTIDVSRIQDDDTRRLAGTIRATMDNQTRAELDNSMGQCRAVLKNPKNTGTRVLRDDLYPIAVDTVSRNAIPNEINEVRVEVAEALGRESDTELAKVAWLGRRDDLKVYGSMVVYFKKRPEAKEFIGEGLS</sequence>